<keyword evidence="3" id="KW-1185">Reference proteome</keyword>
<dbReference type="Gene3D" id="1.25.10.10">
    <property type="entry name" value="Leucine-rich Repeat Variant"/>
    <property type="match status" value="1"/>
</dbReference>
<dbReference type="PANTHER" id="PTHR10182">
    <property type="entry name" value="CALCIUM-BINDING PROTEIN 39-RELATED"/>
    <property type="match status" value="1"/>
</dbReference>
<proteinExistence type="inferred from homology"/>
<dbReference type="PANTHER" id="PTHR10182:SF3">
    <property type="entry name" value="PROTEIN MO25"/>
    <property type="match status" value="1"/>
</dbReference>
<gene>
    <name evidence="2" type="ORF">PCOR1329_LOCUS76545</name>
</gene>
<sequence length="423" mass="44648">MAPPPNAGAAQTPPRAAEPCRALLRGLEAAGLAEAAAGQKNRSSGCWAALLVGEERSSSAARPECQKGRQLAALLVGARTQLAAKSPSCGAQSQLLARLLAADLPAVLLAALDGIGFEERKAAAGLVEDVLTAGLRHGVSARQQVCCYLRGQPQVADLLLCGCRSGELAFLCGQLLSACAGDAAVAELLLEGGAPMRLVSTARAPCCFEVASTALAALQELLLGGAEASAAYLLENFREFFLVYHDLLQCSDYATKRQALSVLSRVLLSPGFGGVMARYGSSARSLKLQMTLLLHPTTMVKVGAFHIFKIFVANPHQAPAVQEILFKNREGLARLLRSMRELCEASDKELREDLVAVAAGLLGMRRPEGRTPHARDLRQHCQPMRAGPGGAHQEWSDLFVATPASRESESLALSEAVAFVGVH</sequence>
<dbReference type="Proteomes" id="UP001189429">
    <property type="component" value="Unassembled WGS sequence"/>
</dbReference>
<protein>
    <submittedName>
        <fullName evidence="2">Uncharacterized protein</fullName>
    </submittedName>
</protein>
<dbReference type="Pfam" id="PF08569">
    <property type="entry name" value="Mo25"/>
    <property type="match status" value="1"/>
</dbReference>
<evidence type="ECO:0000256" key="1">
    <source>
        <dbReference type="ARBA" id="ARBA00011012"/>
    </source>
</evidence>
<dbReference type="InterPro" id="IPR011989">
    <property type="entry name" value="ARM-like"/>
</dbReference>
<name>A0ABN9XLH9_9DINO</name>
<dbReference type="EMBL" id="CAUYUJ010020516">
    <property type="protein sequence ID" value="CAK0898873.1"/>
    <property type="molecule type" value="Genomic_DNA"/>
</dbReference>
<evidence type="ECO:0000313" key="2">
    <source>
        <dbReference type="EMBL" id="CAK0898873.1"/>
    </source>
</evidence>
<evidence type="ECO:0000313" key="3">
    <source>
        <dbReference type="Proteomes" id="UP001189429"/>
    </source>
</evidence>
<dbReference type="InterPro" id="IPR016024">
    <property type="entry name" value="ARM-type_fold"/>
</dbReference>
<comment type="caution">
    <text evidence="2">The sequence shown here is derived from an EMBL/GenBank/DDBJ whole genome shotgun (WGS) entry which is preliminary data.</text>
</comment>
<dbReference type="SUPFAM" id="SSF48371">
    <property type="entry name" value="ARM repeat"/>
    <property type="match status" value="1"/>
</dbReference>
<reference evidence="2" key="1">
    <citation type="submission" date="2023-10" db="EMBL/GenBank/DDBJ databases">
        <authorList>
            <person name="Chen Y."/>
            <person name="Shah S."/>
            <person name="Dougan E. K."/>
            <person name="Thang M."/>
            <person name="Chan C."/>
        </authorList>
    </citation>
    <scope>NUCLEOTIDE SEQUENCE [LARGE SCALE GENOMIC DNA]</scope>
</reference>
<dbReference type="InterPro" id="IPR013878">
    <property type="entry name" value="Mo25"/>
</dbReference>
<accession>A0ABN9XLH9</accession>
<comment type="similarity">
    <text evidence="1">Belongs to the Mo25 family.</text>
</comment>
<organism evidence="2 3">
    <name type="scientific">Prorocentrum cordatum</name>
    <dbReference type="NCBI Taxonomy" id="2364126"/>
    <lineage>
        <taxon>Eukaryota</taxon>
        <taxon>Sar</taxon>
        <taxon>Alveolata</taxon>
        <taxon>Dinophyceae</taxon>
        <taxon>Prorocentrales</taxon>
        <taxon>Prorocentraceae</taxon>
        <taxon>Prorocentrum</taxon>
    </lineage>
</organism>